<evidence type="ECO:0000256" key="2">
    <source>
        <dbReference type="ARBA" id="ARBA00022840"/>
    </source>
</evidence>
<dbReference type="GO" id="GO:0006355">
    <property type="term" value="P:regulation of DNA-templated transcription"/>
    <property type="evidence" value="ECO:0007669"/>
    <property type="project" value="InterPro"/>
</dbReference>
<dbReference type="PANTHER" id="PTHR16305">
    <property type="entry name" value="TESTICULAR SOLUBLE ADENYLYL CYCLASE"/>
    <property type="match status" value="1"/>
</dbReference>
<dbReference type="Pfam" id="PF13191">
    <property type="entry name" value="AAA_16"/>
    <property type="match status" value="1"/>
</dbReference>
<dbReference type="Gene3D" id="1.10.10.10">
    <property type="entry name" value="Winged helix-like DNA-binding domain superfamily/Winged helix DNA-binding domain"/>
    <property type="match status" value="1"/>
</dbReference>
<dbReference type="SUPFAM" id="SSF52540">
    <property type="entry name" value="P-loop containing nucleoside triphosphate hydrolases"/>
    <property type="match status" value="1"/>
</dbReference>
<dbReference type="OrthoDB" id="5476461at2"/>
<dbReference type="InterPro" id="IPR016032">
    <property type="entry name" value="Sig_transdc_resp-reg_C-effctor"/>
</dbReference>
<keyword evidence="3" id="KW-0175">Coiled coil</keyword>
<reference evidence="5 6" key="1">
    <citation type="submission" date="2018-09" db="EMBL/GenBank/DDBJ databases">
        <title>YIM 75000 draft genome.</title>
        <authorList>
            <person name="Tang S."/>
            <person name="Feng Y."/>
        </authorList>
    </citation>
    <scope>NUCLEOTIDE SEQUENCE [LARGE SCALE GENOMIC DNA]</scope>
    <source>
        <strain evidence="5 6">YIM 75000</strain>
    </source>
</reference>
<dbReference type="PROSITE" id="PS50043">
    <property type="entry name" value="HTH_LUXR_2"/>
    <property type="match status" value="1"/>
</dbReference>
<dbReference type="Proteomes" id="UP000265614">
    <property type="component" value="Unassembled WGS sequence"/>
</dbReference>
<dbReference type="GO" id="GO:0004016">
    <property type="term" value="F:adenylate cyclase activity"/>
    <property type="evidence" value="ECO:0007669"/>
    <property type="project" value="TreeGrafter"/>
</dbReference>
<gene>
    <name evidence="5" type="ORF">D5H78_16240</name>
</gene>
<name>A0A3A3YQI4_9ACTN</name>
<dbReference type="AlphaFoldDB" id="A0A3A3YQI4"/>
<dbReference type="SMART" id="SM00421">
    <property type="entry name" value="HTH_LUXR"/>
    <property type="match status" value="1"/>
</dbReference>
<evidence type="ECO:0000313" key="5">
    <source>
        <dbReference type="EMBL" id="RJK93493.1"/>
    </source>
</evidence>
<dbReference type="SUPFAM" id="SSF46894">
    <property type="entry name" value="C-terminal effector domain of the bipartite response regulators"/>
    <property type="match status" value="1"/>
</dbReference>
<dbReference type="GO" id="GO:0003677">
    <property type="term" value="F:DNA binding"/>
    <property type="evidence" value="ECO:0007669"/>
    <property type="project" value="InterPro"/>
</dbReference>
<dbReference type="PANTHER" id="PTHR16305:SF35">
    <property type="entry name" value="TRANSCRIPTIONAL ACTIVATOR DOMAIN"/>
    <property type="match status" value="1"/>
</dbReference>
<dbReference type="CDD" id="cd06170">
    <property type="entry name" value="LuxR_C_like"/>
    <property type="match status" value="1"/>
</dbReference>
<accession>A0A3A3YQI4</accession>
<evidence type="ECO:0000313" key="6">
    <source>
        <dbReference type="Proteomes" id="UP000265614"/>
    </source>
</evidence>
<comment type="caution">
    <text evidence="5">The sequence shown here is derived from an EMBL/GenBank/DDBJ whole genome shotgun (WGS) entry which is preliminary data.</text>
</comment>
<dbReference type="Gene3D" id="3.40.50.300">
    <property type="entry name" value="P-loop containing nucleotide triphosphate hydrolases"/>
    <property type="match status" value="1"/>
</dbReference>
<evidence type="ECO:0000259" key="4">
    <source>
        <dbReference type="PROSITE" id="PS50043"/>
    </source>
</evidence>
<keyword evidence="2" id="KW-0067">ATP-binding</keyword>
<dbReference type="EMBL" id="QZEZ01000009">
    <property type="protein sequence ID" value="RJK93493.1"/>
    <property type="molecule type" value="Genomic_DNA"/>
</dbReference>
<sequence length="999" mass="103303">MRVPRPGATPLVGRERELSRLAAGLRAARGGRAGLVLVGGEAGVGKTRLLGALADRARAEGAAVLVGHCVDLGGAGLPYLPVVEALRGLAAASAARPALAQALARHPAAQRLTGGDRAPGPEDGAVRLQLFEAVAGLLGEAGADAPVLLELEDVHWADGSTLDLLRFLGARLADERVLVVASYRTDELHRRHPLRPLLAEARRLPVVEHLEVPPFDDDELREHLTALHGGPLPGGLLAEVARRSEGNAYYAEELLAARSGGTGGPLPDGLADVLLARVERLPAPAQEVVRTVAVAGRRVGDALLQAVAGTPAVELEAALREAVAGQVLVADGEGYAFRHALLQEAVHGDLLPGERVRRHAAFAAALQGAAGAGVAAAELAHHALAARDLPLALVAAVRAADEAAALLAPGEALRQVEQALELLPAVPAAAARDALRAPLGRLEERLRPVVLAGPADEGLRLALVAAALASRCGEPERAVAHARDAAERAPAGSPAAVAARYVLVHHLTDAEHDAEAHELAREALAQDGPPSAARTWTRAALARVALFLERYDEARAAAEEGLEVARAQGLPDAEADLLATLAVLDEGAGDVAAAARHLQASLERAVAAGDATTEVRAHYSLAAHRWYAGDVAGALAALAAGVPRSAALGLAWSPYGIELRVLQVVALAVAGDLAGSERAADLAGPAGDRPPVPVLARLAAARLHAAVARGAPDAAEQVERLRDAWHHDPQIALIAGGCEADRRTAEGDLAGALDVVQEALDAVEREWGAWSLGGIWLCALGLAALADAAARARTRGDAAALARARAQGDALLLRARTTAERGRPRAGRLGPEGRAWLRRAEAEHARLVDPAAAVPAWRAALEAFGYGHAPETARTRWRLAEALLEAGEREAAAREGTAALREARALGAEPLRRAVEALLRRGRLAPVEAPAPAPAAGPLTAREAQVLALVAQGLTNRQVGSRLRISEKTASVHVSRILAKLGVASRAEAVGAAHRRGLL</sequence>
<dbReference type="PRINTS" id="PR00038">
    <property type="entry name" value="HTHLUXR"/>
</dbReference>
<dbReference type="Gene3D" id="1.25.40.10">
    <property type="entry name" value="Tetratricopeptide repeat domain"/>
    <property type="match status" value="1"/>
</dbReference>
<dbReference type="InterPro" id="IPR036388">
    <property type="entry name" value="WH-like_DNA-bd_sf"/>
</dbReference>
<protein>
    <submittedName>
        <fullName evidence="5">LuxR family transcriptional regulator</fullName>
    </submittedName>
</protein>
<dbReference type="InterPro" id="IPR011990">
    <property type="entry name" value="TPR-like_helical_dom_sf"/>
</dbReference>
<feature type="domain" description="HTH luxR-type" evidence="4">
    <location>
        <begin position="932"/>
        <end position="997"/>
    </location>
</feature>
<dbReference type="InterPro" id="IPR041664">
    <property type="entry name" value="AAA_16"/>
</dbReference>
<dbReference type="InterPro" id="IPR027417">
    <property type="entry name" value="P-loop_NTPase"/>
</dbReference>
<dbReference type="InterPro" id="IPR000792">
    <property type="entry name" value="Tscrpt_reg_LuxR_C"/>
</dbReference>
<keyword evidence="1" id="KW-0547">Nucleotide-binding</keyword>
<dbReference type="SUPFAM" id="SSF48452">
    <property type="entry name" value="TPR-like"/>
    <property type="match status" value="1"/>
</dbReference>
<organism evidence="5 6">
    <name type="scientific">Vallicoccus soli</name>
    <dbReference type="NCBI Taxonomy" id="2339232"/>
    <lineage>
        <taxon>Bacteria</taxon>
        <taxon>Bacillati</taxon>
        <taxon>Actinomycetota</taxon>
        <taxon>Actinomycetes</taxon>
        <taxon>Motilibacterales</taxon>
        <taxon>Vallicoccaceae</taxon>
        <taxon>Vallicoccus</taxon>
    </lineage>
</organism>
<dbReference type="Pfam" id="PF00196">
    <property type="entry name" value="GerE"/>
    <property type="match status" value="1"/>
</dbReference>
<keyword evidence="6" id="KW-1185">Reference proteome</keyword>
<dbReference type="GO" id="GO:0005737">
    <property type="term" value="C:cytoplasm"/>
    <property type="evidence" value="ECO:0007669"/>
    <property type="project" value="TreeGrafter"/>
</dbReference>
<proteinExistence type="predicted"/>
<evidence type="ECO:0000256" key="3">
    <source>
        <dbReference type="SAM" id="Coils"/>
    </source>
</evidence>
<dbReference type="GO" id="GO:0005524">
    <property type="term" value="F:ATP binding"/>
    <property type="evidence" value="ECO:0007669"/>
    <property type="project" value="UniProtKB-KW"/>
</dbReference>
<feature type="coiled-coil region" evidence="3">
    <location>
        <begin position="507"/>
        <end position="568"/>
    </location>
</feature>
<evidence type="ECO:0000256" key="1">
    <source>
        <dbReference type="ARBA" id="ARBA00022741"/>
    </source>
</evidence>